<organism evidence="2 3">
    <name type="scientific">Setaria italica</name>
    <name type="common">Foxtail millet</name>
    <name type="synonym">Panicum italicum</name>
    <dbReference type="NCBI Taxonomy" id="4555"/>
    <lineage>
        <taxon>Eukaryota</taxon>
        <taxon>Viridiplantae</taxon>
        <taxon>Streptophyta</taxon>
        <taxon>Embryophyta</taxon>
        <taxon>Tracheophyta</taxon>
        <taxon>Spermatophyta</taxon>
        <taxon>Magnoliopsida</taxon>
        <taxon>Liliopsida</taxon>
        <taxon>Poales</taxon>
        <taxon>Poaceae</taxon>
        <taxon>PACMAD clade</taxon>
        <taxon>Panicoideae</taxon>
        <taxon>Panicodae</taxon>
        <taxon>Paniceae</taxon>
        <taxon>Cenchrinae</taxon>
        <taxon>Setaria</taxon>
    </lineage>
</organism>
<proteinExistence type="predicted"/>
<dbReference type="HOGENOM" id="CLU_3109972_0_0_1"/>
<evidence type="ECO:0000313" key="2">
    <source>
        <dbReference type="EnsemblPlants" id="KQL30045"/>
    </source>
</evidence>
<dbReference type="AlphaFoldDB" id="K3YXN3"/>
<name>K3YXN3_SETIT</name>
<dbReference type="Proteomes" id="UP000004995">
    <property type="component" value="Unassembled WGS sequence"/>
</dbReference>
<reference evidence="3" key="1">
    <citation type="journal article" date="2012" name="Nat. Biotechnol.">
        <title>Reference genome sequence of the model plant Setaria.</title>
        <authorList>
            <person name="Bennetzen J.L."/>
            <person name="Schmutz J."/>
            <person name="Wang H."/>
            <person name="Percifield R."/>
            <person name="Hawkins J."/>
            <person name="Pontaroli A.C."/>
            <person name="Estep M."/>
            <person name="Feng L."/>
            <person name="Vaughn J.N."/>
            <person name="Grimwood J."/>
            <person name="Jenkins J."/>
            <person name="Barry K."/>
            <person name="Lindquist E."/>
            <person name="Hellsten U."/>
            <person name="Deshpande S."/>
            <person name="Wang X."/>
            <person name="Wu X."/>
            <person name="Mitros T."/>
            <person name="Triplett J."/>
            <person name="Yang X."/>
            <person name="Ye C.Y."/>
            <person name="Mauro-Herrera M."/>
            <person name="Wang L."/>
            <person name="Li P."/>
            <person name="Sharma M."/>
            <person name="Sharma R."/>
            <person name="Ronald P.C."/>
            <person name="Panaud O."/>
            <person name="Kellogg E.A."/>
            <person name="Brutnell T.P."/>
            <person name="Doust A.N."/>
            <person name="Tuskan G.A."/>
            <person name="Rokhsar D."/>
            <person name="Devos K.M."/>
        </authorList>
    </citation>
    <scope>NUCLEOTIDE SEQUENCE [LARGE SCALE GENOMIC DNA]</scope>
    <source>
        <strain evidence="3">cv. Yugu1</strain>
    </source>
</reference>
<evidence type="ECO:0000256" key="1">
    <source>
        <dbReference type="SAM" id="MobiDB-lite"/>
    </source>
</evidence>
<feature type="compositionally biased region" description="Low complexity" evidence="1">
    <location>
        <begin position="1"/>
        <end position="20"/>
    </location>
</feature>
<evidence type="ECO:0000313" key="3">
    <source>
        <dbReference type="Proteomes" id="UP000004995"/>
    </source>
</evidence>
<dbReference type="EMBL" id="AGNK02000388">
    <property type="status" value="NOT_ANNOTATED_CDS"/>
    <property type="molecule type" value="Genomic_DNA"/>
</dbReference>
<keyword evidence="3" id="KW-1185">Reference proteome</keyword>
<protein>
    <submittedName>
        <fullName evidence="2">Uncharacterized protein</fullName>
    </submittedName>
</protein>
<dbReference type="InParanoid" id="K3YXN3"/>
<accession>K3YXN3</accession>
<sequence>MSPSLPRSRYRARPSSASLLPDLCRQPRDRHHLRLSFKIYSSSSSRPSLSR</sequence>
<reference evidence="2" key="2">
    <citation type="submission" date="2018-08" db="UniProtKB">
        <authorList>
            <consortium name="EnsemblPlants"/>
        </authorList>
    </citation>
    <scope>IDENTIFICATION</scope>
    <source>
        <strain evidence="2">Yugu1</strain>
    </source>
</reference>
<dbReference type="Gramene" id="KQL30045">
    <property type="protein sequence ID" value="KQL30045"/>
    <property type="gene ID" value="SETIT_019029mg"/>
</dbReference>
<dbReference type="EnsemblPlants" id="KQL30045">
    <property type="protein sequence ID" value="KQL30045"/>
    <property type="gene ID" value="SETIT_019029mg"/>
</dbReference>
<feature type="region of interest" description="Disordered" evidence="1">
    <location>
        <begin position="1"/>
        <end position="25"/>
    </location>
</feature>